<dbReference type="NCBIfam" id="TIGR04085">
    <property type="entry name" value="rSAM_more_4Fe4S"/>
    <property type="match status" value="1"/>
</dbReference>
<accession>A0A975EXR7</accession>
<reference evidence="8" key="1">
    <citation type="submission" date="2020-05" db="EMBL/GenBank/DDBJ databases">
        <authorList>
            <person name="Zeng H."/>
            <person name="Chan Y.K."/>
            <person name="Watt R.M."/>
        </authorList>
    </citation>
    <scope>NUCLEOTIDE SEQUENCE</scope>
    <source>
        <strain evidence="8">ATCC 700773</strain>
    </source>
</reference>
<reference evidence="8" key="2">
    <citation type="journal article" date="2021" name="Microbiol. Resour. Announc.">
        <title>Complete Genome Sequences of Three Human Oral Treponema parvum Isolates.</title>
        <authorList>
            <person name="Zeng H."/>
            <person name="Watt R.M."/>
        </authorList>
    </citation>
    <scope>NUCLEOTIDE SEQUENCE</scope>
    <source>
        <strain evidence="8">ATCC 700773</strain>
    </source>
</reference>
<evidence type="ECO:0000256" key="1">
    <source>
        <dbReference type="ARBA" id="ARBA00001966"/>
    </source>
</evidence>
<dbReference type="InterPro" id="IPR034485">
    <property type="entry name" value="Anaerobic_Cys-type_sulfatase-m"/>
</dbReference>
<keyword evidence="4" id="KW-0408">Iron</keyword>
<organism evidence="8 9">
    <name type="scientific">Treponema parvum</name>
    <dbReference type="NCBI Taxonomy" id="138851"/>
    <lineage>
        <taxon>Bacteria</taxon>
        <taxon>Pseudomonadati</taxon>
        <taxon>Spirochaetota</taxon>
        <taxon>Spirochaetia</taxon>
        <taxon>Spirochaetales</taxon>
        <taxon>Treponemataceae</taxon>
        <taxon>Treponema</taxon>
    </lineage>
</organism>
<dbReference type="GO" id="GO:0016491">
    <property type="term" value="F:oxidoreductase activity"/>
    <property type="evidence" value="ECO:0007669"/>
    <property type="project" value="InterPro"/>
</dbReference>
<sequence>MSPKKHRVLLIKPASCNCNMICKYCFYIDESENRNSANYGIMTKETAHKIIDRAVEENDEITFSFQGGEPTCAGFSFFEDFVSYSFLKKKEKTIHFALQTNGFIVDRKWAEFFKKNNFLIGLSMDGNKKTHDLYRHDKAGNGTFKNVFKASQILKAFEVDFNILITVTKDIAKNIKEIYEFFKRNGYRYQQYIACLDPIAEGHGGQDYSLTPEIYGKFLIDLFELYFKDWRRRDFISIRYFDNLVIRLAGGQCESCGMLGFCPSNYVLEADGSVFPCDFYVLDGFCLGNLTRDTFERIDLKRKEIQFTEKSCIIDEACKTCRYFPLCRGGCRRDREDFKTGKLRCSYLCKAYKIFFEKEIDKLDYMGAMERQFALGRHV</sequence>
<evidence type="ECO:0000256" key="3">
    <source>
        <dbReference type="ARBA" id="ARBA00022723"/>
    </source>
</evidence>
<keyword evidence="3" id="KW-0479">Metal-binding</keyword>
<evidence type="ECO:0000256" key="4">
    <source>
        <dbReference type="ARBA" id="ARBA00023004"/>
    </source>
</evidence>
<dbReference type="PANTHER" id="PTHR43273:SF3">
    <property type="entry name" value="ANAEROBIC SULFATASE-MATURATING ENZYME HOMOLOG ASLB-RELATED"/>
    <property type="match status" value="1"/>
</dbReference>
<dbReference type="SFLD" id="SFLDG01072">
    <property type="entry name" value="dehydrogenase_like"/>
    <property type="match status" value="1"/>
</dbReference>
<evidence type="ECO:0000259" key="7">
    <source>
        <dbReference type="PROSITE" id="PS51918"/>
    </source>
</evidence>
<dbReference type="SFLD" id="SFLDG01384">
    <property type="entry name" value="thioether_bond_formation_requi"/>
    <property type="match status" value="1"/>
</dbReference>
<dbReference type="SFLD" id="SFLDS00029">
    <property type="entry name" value="Radical_SAM"/>
    <property type="match status" value="1"/>
</dbReference>
<protein>
    <submittedName>
        <fullName evidence="8">Anaerobic sulfatase maturase</fullName>
    </submittedName>
</protein>
<evidence type="ECO:0000256" key="2">
    <source>
        <dbReference type="ARBA" id="ARBA00022691"/>
    </source>
</evidence>
<dbReference type="NCBIfam" id="TIGR03942">
    <property type="entry name" value="sulfatase_rSAM"/>
    <property type="match status" value="1"/>
</dbReference>
<gene>
    <name evidence="8" type="ORF">HRI96_01285</name>
</gene>
<dbReference type="SUPFAM" id="SSF102114">
    <property type="entry name" value="Radical SAM enzymes"/>
    <property type="match status" value="1"/>
</dbReference>
<name>A0A975EXR7_9SPIR</name>
<dbReference type="GO" id="GO:0051536">
    <property type="term" value="F:iron-sulfur cluster binding"/>
    <property type="evidence" value="ECO:0007669"/>
    <property type="project" value="UniProtKB-KW"/>
</dbReference>
<comment type="cofactor">
    <cofactor evidence="1">
        <name>[4Fe-4S] cluster</name>
        <dbReference type="ChEBI" id="CHEBI:49883"/>
    </cofactor>
</comment>
<evidence type="ECO:0000256" key="5">
    <source>
        <dbReference type="ARBA" id="ARBA00023014"/>
    </source>
</evidence>
<dbReference type="InterPro" id="IPR023885">
    <property type="entry name" value="4Fe4S-binding_SPASM_dom"/>
</dbReference>
<dbReference type="SFLD" id="SFLDG01386">
    <property type="entry name" value="main_SPASM_domain-containing"/>
    <property type="match status" value="1"/>
</dbReference>
<dbReference type="InterPro" id="IPR058240">
    <property type="entry name" value="rSAM_sf"/>
</dbReference>
<evidence type="ECO:0000313" key="9">
    <source>
        <dbReference type="Proteomes" id="UP000671995"/>
    </source>
</evidence>
<dbReference type="Gene3D" id="3.20.20.70">
    <property type="entry name" value="Aldolase class I"/>
    <property type="match status" value="1"/>
</dbReference>
<dbReference type="Pfam" id="PF04055">
    <property type="entry name" value="Radical_SAM"/>
    <property type="match status" value="1"/>
</dbReference>
<proteinExistence type="inferred from homology"/>
<dbReference type="Pfam" id="PF13186">
    <property type="entry name" value="SPASM"/>
    <property type="match status" value="1"/>
</dbReference>
<evidence type="ECO:0000313" key="8">
    <source>
        <dbReference type="EMBL" id="QTQ10946.1"/>
    </source>
</evidence>
<dbReference type="SFLD" id="SFLDF00289">
    <property type="entry name" value="anaerobic_Cys-type_sulfatase-m"/>
    <property type="match status" value="1"/>
</dbReference>
<dbReference type="InterPro" id="IPR023867">
    <property type="entry name" value="Sulphatase_maturase_rSAM"/>
</dbReference>
<dbReference type="EMBL" id="CP054257">
    <property type="protein sequence ID" value="QTQ10946.1"/>
    <property type="molecule type" value="Genomic_DNA"/>
</dbReference>
<dbReference type="CDD" id="cd01335">
    <property type="entry name" value="Radical_SAM"/>
    <property type="match status" value="1"/>
</dbReference>
<dbReference type="PANTHER" id="PTHR43273">
    <property type="entry name" value="ANAEROBIC SULFATASE-MATURATING ENZYME HOMOLOG ASLB-RELATED"/>
    <property type="match status" value="1"/>
</dbReference>
<comment type="similarity">
    <text evidence="6">Belongs to the radical SAM superfamily. Anaerobic sulfatase-maturating enzyme family.</text>
</comment>
<keyword evidence="5" id="KW-0411">Iron-sulfur</keyword>
<dbReference type="GO" id="GO:0046872">
    <property type="term" value="F:metal ion binding"/>
    <property type="evidence" value="ECO:0007669"/>
    <property type="project" value="UniProtKB-KW"/>
</dbReference>
<dbReference type="InterPro" id="IPR013785">
    <property type="entry name" value="Aldolase_TIM"/>
</dbReference>
<dbReference type="AlphaFoldDB" id="A0A975EXR7"/>
<dbReference type="InterPro" id="IPR007197">
    <property type="entry name" value="rSAM"/>
</dbReference>
<keyword evidence="2" id="KW-0949">S-adenosyl-L-methionine</keyword>
<dbReference type="SFLD" id="SFLDG01067">
    <property type="entry name" value="SPASM/twitch_domain_containing"/>
    <property type="match status" value="1"/>
</dbReference>
<dbReference type="RefSeq" id="WP_210117739.1">
    <property type="nucleotide sequence ID" value="NZ_CP054257.1"/>
</dbReference>
<evidence type="ECO:0000256" key="6">
    <source>
        <dbReference type="ARBA" id="ARBA00023601"/>
    </source>
</evidence>
<dbReference type="PROSITE" id="PS51918">
    <property type="entry name" value="RADICAL_SAM"/>
    <property type="match status" value="1"/>
</dbReference>
<feature type="domain" description="Radical SAM core" evidence="7">
    <location>
        <begin position="1"/>
        <end position="239"/>
    </location>
</feature>
<dbReference type="Proteomes" id="UP000671995">
    <property type="component" value="Chromosome"/>
</dbReference>